<comment type="caution">
    <text evidence="2">The sequence shown here is derived from an EMBL/GenBank/DDBJ whole genome shotgun (WGS) entry which is preliminary data.</text>
</comment>
<dbReference type="EMBL" id="JANJYJ010000537">
    <property type="protein sequence ID" value="KAK3173964.1"/>
    <property type="molecule type" value="Genomic_DNA"/>
</dbReference>
<dbReference type="PROSITE" id="PS51762">
    <property type="entry name" value="GH16_2"/>
    <property type="match status" value="1"/>
</dbReference>
<dbReference type="PANTHER" id="PTHR38121:SF2">
    <property type="entry name" value="ACYLTRANSFERASE 3 DOMAIN-CONTAINING PROTEIN"/>
    <property type="match status" value="1"/>
</dbReference>
<dbReference type="Proteomes" id="UP001281410">
    <property type="component" value="Unassembled WGS sequence"/>
</dbReference>
<sequence length="376" mass="41614">MRGGPCAAHAVFRHPSLHSNTFLTVAFVIYQLYYVRYWCEIVATRQTYSIVTIMGATQSSANTVTNTIIPDLATLNPAEVSYGRQVVWGDKLLRRLTPDQVSRYIVHQLAIKTARRASKSDTSQTATTTDVSDDVYQRGNKWVVPGVGEFANKAVYTFTGTMLPSGLTASNNDEQQGTAPYPFRFDAANVTVNDGTLNLKVAGGQDGRKRPISCAEVTTDENAILHASVRMTAQMSGQSGVCHDPNSTSNRVNPNATQFWYSNQATTQGGKPSHSSAAPPPSVEDFHTYRLDWTPDFTAYYVDGKLQSKLTENIPNKSGLWVWNNWSNGDPGRCPYEGIEYKLTLHEILGWSCGPPKNDSIFRIQDITMYYNTLAQ</sequence>
<organism evidence="2 3">
    <name type="scientific">Dipteronia sinensis</name>
    <dbReference type="NCBI Taxonomy" id="43782"/>
    <lineage>
        <taxon>Eukaryota</taxon>
        <taxon>Viridiplantae</taxon>
        <taxon>Streptophyta</taxon>
        <taxon>Embryophyta</taxon>
        <taxon>Tracheophyta</taxon>
        <taxon>Spermatophyta</taxon>
        <taxon>Magnoliopsida</taxon>
        <taxon>eudicotyledons</taxon>
        <taxon>Gunneridae</taxon>
        <taxon>Pentapetalae</taxon>
        <taxon>rosids</taxon>
        <taxon>malvids</taxon>
        <taxon>Sapindales</taxon>
        <taxon>Sapindaceae</taxon>
        <taxon>Hippocastanoideae</taxon>
        <taxon>Acereae</taxon>
        <taxon>Dipteronia</taxon>
    </lineage>
</organism>
<name>A0AAE0DL76_9ROSI</name>
<dbReference type="GO" id="GO:0005975">
    <property type="term" value="P:carbohydrate metabolic process"/>
    <property type="evidence" value="ECO:0007669"/>
    <property type="project" value="InterPro"/>
</dbReference>
<dbReference type="PANTHER" id="PTHR38121">
    <property type="entry name" value="GH16 DOMAIN-CONTAINING PROTEIN"/>
    <property type="match status" value="1"/>
</dbReference>
<dbReference type="InterPro" id="IPR013320">
    <property type="entry name" value="ConA-like_dom_sf"/>
</dbReference>
<feature type="domain" description="GH16" evidence="1">
    <location>
        <begin position="156"/>
        <end position="375"/>
    </location>
</feature>
<accession>A0AAE0DL76</accession>
<reference evidence="2" key="1">
    <citation type="journal article" date="2023" name="Plant J.">
        <title>Genome sequences and population genomics provide insights into the demographic history, inbreeding, and mutation load of two 'living fossil' tree species of Dipteronia.</title>
        <authorList>
            <person name="Feng Y."/>
            <person name="Comes H.P."/>
            <person name="Chen J."/>
            <person name="Zhu S."/>
            <person name="Lu R."/>
            <person name="Zhang X."/>
            <person name="Li P."/>
            <person name="Qiu J."/>
            <person name="Olsen K.M."/>
            <person name="Qiu Y."/>
        </authorList>
    </citation>
    <scope>NUCLEOTIDE SEQUENCE</scope>
    <source>
        <strain evidence="2">NBL</strain>
    </source>
</reference>
<dbReference type="CDD" id="cd00413">
    <property type="entry name" value="Glyco_hydrolase_16"/>
    <property type="match status" value="1"/>
</dbReference>
<dbReference type="Pfam" id="PF00722">
    <property type="entry name" value="Glyco_hydro_16"/>
    <property type="match status" value="1"/>
</dbReference>
<dbReference type="SUPFAM" id="SSF49899">
    <property type="entry name" value="Concanavalin A-like lectins/glucanases"/>
    <property type="match status" value="1"/>
</dbReference>
<keyword evidence="3" id="KW-1185">Reference proteome</keyword>
<evidence type="ECO:0000313" key="2">
    <source>
        <dbReference type="EMBL" id="KAK3173964.1"/>
    </source>
</evidence>
<protein>
    <recommendedName>
        <fullName evidence="1">GH16 domain-containing protein</fullName>
    </recommendedName>
</protein>
<gene>
    <name evidence="2" type="ORF">Dsin_032978</name>
</gene>
<proteinExistence type="predicted"/>
<dbReference type="AlphaFoldDB" id="A0AAE0DL76"/>
<evidence type="ECO:0000259" key="1">
    <source>
        <dbReference type="PROSITE" id="PS51762"/>
    </source>
</evidence>
<dbReference type="InterPro" id="IPR000757">
    <property type="entry name" value="Beta-glucanase-like"/>
</dbReference>
<dbReference type="Gene3D" id="2.60.120.200">
    <property type="match status" value="1"/>
</dbReference>
<evidence type="ECO:0000313" key="3">
    <source>
        <dbReference type="Proteomes" id="UP001281410"/>
    </source>
</evidence>
<dbReference type="GO" id="GO:0004553">
    <property type="term" value="F:hydrolase activity, hydrolyzing O-glycosyl compounds"/>
    <property type="evidence" value="ECO:0007669"/>
    <property type="project" value="InterPro"/>
</dbReference>